<reference evidence="2" key="1">
    <citation type="submission" date="2014-11" db="EMBL/GenBank/DDBJ databases">
        <authorList>
            <person name="Amaro Gonzalez C."/>
        </authorList>
    </citation>
    <scope>NUCLEOTIDE SEQUENCE</scope>
</reference>
<dbReference type="PROSITE" id="PS51257">
    <property type="entry name" value="PROKAR_LIPOPROTEIN"/>
    <property type="match status" value="1"/>
</dbReference>
<proteinExistence type="predicted"/>
<reference evidence="2" key="2">
    <citation type="journal article" date="2015" name="Fish Shellfish Immunol.">
        <title>Early steps in the European eel (Anguilla anguilla)-Vibrio vulnificus interaction in the gills: Role of the RtxA13 toxin.</title>
        <authorList>
            <person name="Callol A."/>
            <person name="Pajuelo D."/>
            <person name="Ebbesson L."/>
            <person name="Teles M."/>
            <person name="MacKenzie S."/>
            <person name="Amaro C."/>
        </authorList>
    </citation>
    <scope>NUCLEOTIDE SEQUENCE</scope>
</reference>
<name>A0A0E9P7X8_ANGAN</name>
<keyword evidence="1" id="KW-0472">Membrane</keyword>
<feature type="transmembrane region" description="Helical" evidence="1">
    <location>
        <begin position="12"/>
        <end position="33"/>
    </location>
</feature>
<dbReference type="EMBL" id="GBXM01108614">
    <property type="protein sequence ID" value="JAG99962.1"/>
    <property type="molecule type" value="Transcribed_RNA"/>
</dbReference>
<evidence type="ECO:0000256" key="1">
    <source>
        <dbReference type="SAM" id="Phobius"/>
    </source>
</evidence>
<dbReference type="AlphaFoldDB" id="A0A0E9P7X8"/>
<organism evidence="2">
    <name type="scientific">Anguilla anguilla</name>
    <name type="common">European freshwater eel</name>
    <name type="synonym">Muraena anguilla</name>
    <dbReference type="NCBI Taxonomy" id="7936"/>
    <lineage>
        <taxon>Eukaryota</taxon>
        <taxon>Metazoa</taxon>
        <taxon>Chordata</taxon>
        <taxon>Craniata</taxon>
        <taxon>Vertebrata</taxon>
        <taxon>Euteleostomi</taxon>
        <taxon>Actinopterygii</taxon>
        <taxon>Neopterygii</taxon>
        <taxon>Teleostei</taxon>
        <taxon>Anguilliformes</taxon>
        <taxon>Anguillidae</taxon>
        <taxon>Anguilla</taxon>
    </lineage>
</organism>
<accession>A0A0E9P7X8</accession>
<keyword evidence="1" id="KW-0812">Transmembrane</keyword>
<protein>
    <submittedName>
        <fullName evidence="2">Uncharacterized protein</fullName>
    </submittedName>
</protein>
<sequence>MKCIDYLNGLNYLLCLLLVILSCCRTLLVLEVIGRVQGRRSYLSPATTIIRGCWLLGQTGPSQCGVFDYYYYYYYYY</sequence>
<evidence type="ECO:0000313" key="2">
    <source>
        <dbReference type="EMBL" id="JAG99962.1"/>
    </source>
</evidence>
<keyword evidence="1" id="KW-1133">Transmembrane helix</keyword>